<dbReference type="PIRSF" id="PIRSF038170">
    <property type="entry name" value="tRNA_m1A_mtfrase"/>
    <property type="match status" value="1"/>
</dbReference>
<accession>A0A9W6T2D5</accession>
<evidence type="ECO:0000256" key="6">
    <source>
        <dbReference type="PIRNR" id="PIRNR038170"/>
    </source>
</evidence>
<dbReference type="GO" id="GO:0005634">
    <property type="term" value="C:nucleus"/>
    <property type="evidence" value="ECO:0007669"/>
    <property type="project" value="UniProtKB-SubCell"/>
</dbReference>
<keyword evidence="9" id="KW-1185">Reference proteome</keyword>
<evidence type="ECO:0000256" key="3">
    <source>
        <dbReference type="ARBA" id="ARBA00021704"/>
    </source>
</evidence>
<keyword evidence="5 6" id="KW-0539">Nucleus</keyword>
<sequence length="466" mass="52934">MSVVCSKQNRIISASDYAIVTLPSGASKIVELRENGTIHLGKFGSFLVKGVLGYSYGQSFEISEEKSVIPIKSMLFESDDQPSDNIDDGSKEATPEVEIGSSETNKNLNDLGAEIQSLTPQQIEKMKKEGNSNSIGKAIIDKMIQSHSAFDKKTVFSQEKYLKRKQQKFTRRFTINYMSSSQLLKYYYEKDSGRILNLSEETLGLMMSYGNVIPGGNYLVIDETGGLIVYAMLERMQGEGTITVLHENDQPNHIILKNCGYSEEQIDSMVLPVNWLQFTEPDTEYREVIEIPEERIETLAPKKKEQYHRRIRRNKQVNRSLDMIKEGGFDGFICVSTLNPCTLVPRVLDKLAGSRSLVVYNQYKEVLVETYHALSKDLRVLAPNIYESYVRKYQTIPGRIHPLMTSRNLGGYIYWGTRVIPREGVIAVGRGLKNKRPKPEEKKDDDEKEIKKQKVEAQDSQVKLEA</sequence>
<comment type="function">
    <text evidence="6">Substrate-binding subunit of tRNA (adenine-N1-)-methyltransferase, which catalyzes the formation of N1-methyladenine at position 58 (m1A58) in initiator methionyl-tRNA.</text>
</comment>
<evidence type="ECO:0000313" key="8">
    <source>
        <dbReference type="EMBL" id="GME74697.1"/>
    </source>
</evidence>
<comment type="caution">
    <text evidence="8">The sequence shown here is derived from an EMBL/GenBank/DDBJ whole genome shotgun (WGS) entry which is preliminary data.</text>
</comment>
<dbReference type="Pfam" id="PF04189">
    <property type="entry name" value="Gcd10p"/>
    <property type="match status" value="1"/>
</dbReference>
<evidence type="ECO:0000256" key="5">
    <source>
        <dbReference type="ARBA" id="ARBA00023242"/>
    </source>
</evidence>
<feature type="region of interest" description="Disordered" evidence="7">
    <location>
        <begin position="79"/>
        <end position="106"/>
    </location>
</feature>
<dbReference type="GO" id="GO:0030488">
    <property type="term" value="P:tRNA methylation"/>
    <property type="evidence" value="ECO:0007669"/>
    <property type="project" value="InterPro"/>
</dbReference>
<dbReference type="PANTHER" id="PTHR12945">
    <property type="entry name" value="TRANSLATION INITIATION FACTOR EIF3-RELATED"/>
    <property type="match status" value="1"/>
</dbReference>
<gene>
    <name evidence="8" type="ORF">Cboi02_000450300</name>
</gene>
<keyword evidence="4 6" id="KW-0819">tRNA processing</keyword>
<evidence type="ECO:0000256" key="2">
    <source>
        <dbReference type="ARBA" id="ARBA00008320"/>
    </source>
</evidence>
<comment type="subunit">
    <text evidence="6">Heterotetramer.</text>
</comment>
<dbReference type="GO" id="GO:0031515">
    <property type="term" value="C:tRNA (m1A) methyltransferase complex"/>
    <property type="evidence" value="ECO:0007669"/>
    <property type="project" value="UniProtKB-UniRule"/>
</dbReference>
<dbReference type="Proteomes" id="UP001165120">
    <property type="component" value="Unassembled WGS sequence"/>
</dbReference>
<organism evidence="8 9">
    <name type="scientific">Candida boidinii</name>
    <name type="common">Yeast</name>
    <dbReference type="NCBI Taxonomy" id="5477"/>
    <lineage>
        <taxon>Eukaryota</taxon>
        <taxon>Fungi</taxon>
        <taxon>Dikarya</taxon>
        <taxon>Ascomycota</taxon>
        <taxon>Saccharomycotina</taxon>
        <taxon>Pichiomycetes</taxon>
        <taxon>Pichiales</taxon>
        <taxon>Pichiaceae</taxon>
        <taxon>Ogataea</taxon>
        <taxon>Ogataea/Candida clade</taxon>
    </lineage>
</organism>
<feature type="region of interest" description="Disordered" evidence="7">
    <location>
        <begin position="431"/>
        <end position="466"/>
    </location>
</feature>
<dbReference type="InterPro" id="IPR017423">
    <property type="entry name" value="TRM6"/>
</dbReference>
<feature type="compositionally biased region" description="Basic and acidic residues" evidence="7">
    <location>
        <begin position="448"/>
        <end position="466"/>
    </location>
</feature>
<proteinExistence type="inferred from homology"/>
<dbReference type="EMBL" id="BSXN01001843">
    <property type="protein sequence ID" value="GME74697.1"/>
    <property type="molecule type" value="Genomic_DNA"/>
</dbReference>
<comment type="similarity">
    <text evidence="2 6">Belongs to the TRM6/GCD10 family.</text>
</comment>
<evidence type="ECO:0000256" key="1">
    <source>
        <dbReference type="ARBA" id="ARBA00004123"/>
    </source>
</evidence>
<evidence type="ECO:0000256" key="7">
    <source>
        <dbReference type="SAM" id="MobiDB-lite"/>
    </source>
</evidence>
<evidence type="ECO:0000313" key="9">
    <source>
        <dbReference type="Proteomes" id="UP001165120"/>
    </source>
</evidence>
<reference evidence="8" key="1">
    <citation type="submission" date="2023-04" db="EMBL/GenBank/DDBJ databases">
        <title>Candida boidinii NBRC 10035.</title>
        <authorList>
            <person name="Ichikawa N."/>
            <person name="Sato H."/>
            <person name="Tonouchi N."/>
        </authorList>
    </citation>
    <scope>NUCLEOTIDE SEQUENCE</scope>
    <source>
        <strain evidence="8">NBRC 10035</strain>
    </source>
</reference>
<evidence type="ECO:0000256" key="4">
    <source>
        <dbReference type="ARBA" id="ARBA00022694"/>
    </source>
</evidence>
<dbReference type="AlphaFoldDB" id="A0A9W6T2D5"/>
<name>A0A9W6T2D5_CANBO</name>
<protein>
    <recommendedName>
        <fullName evidence="3 6">tRNA (adenine(58)-N(1))-methyltransferase non-catalytic subunit TRM6</fullName>
    </recommendedName>
</protein>
<comment type="subcellular location">
    <subcellularLocation>
        <location evidence="1 6">Nucleus</location>
    </subcellularLocation>
</comment>
<dbReference type="PANTHER" id="PTHR12945:SF0">
    <property type="entry name" value="TRNA (ADENINE(58)-N(1))-METHYLTRANSFERASE NON-CATALYTIC SUBUNIT TRM6"/>
    <property type="match status" value="1"/>
</dbReference>